<name>A0A6A4T0E2_SCOMX</name>
<reference evidence="1 2" key="1">
    <citation type="submission" date="2019-06" db="EMBL/GenBank/DDBJ databases">
        <title>Draft genomes of female and male turbot (Scophthalmus maximus).</title>
        <authorList>
            <person name="Xu H."/>
            <person name="Xu X.-W."/>
            <person name="Shao C."/>
            <person name="Chen S."/>
        </authorList>
    </citation>
    <scope>NUCLEOTIDE SEQUENCE [LARGE SCALE GENOMIC DNA]</scope>
    <source>
        <strain evidence="1">Ysfricsl-2016a</strain>
        <tissue evidence="1">Blood</tissue>
    </source>
</reference>
<accession>A0A6A4T0E2</accession>
<organism evidence="1 2">
    <name type="scientific">Scophthalmus maximus</name>
    <name type="common">Turbot</name>
    <name type="synonym">Psetta maxima</name>
    <dbReference type="NCBI Taxonomy" id="52904"/>
    <lineage>
        <taxon>Eukaryota</taxon>
        <taxon>Metazoa</taxon>
        <taxon>Chordata</taxon>
        <taxon>Craniata</taxon>
        <taxon>Vertebrata</taxon>
        <taxon>Euteleostomi</taxon>
        <taxon>Actinopterygii</taxon>
        <taxon>Neopterygii</taxon>
        <taxon>Teleostei</taxon>
        <taxon>Neoteleostei</taxon>
        <taxon>Acanthomorphata</taxon>
        <taxon>Carangaria</taxon>
        <taxon>Pleuronectiformes</taxon>
        <taxon>Pleuronectoidei</taxon>
        <taxon>Scophthalmidae</taxon>
        <taxon>Scophthalmus</taxon>
    </lineage>
</organism>
<dbReference type="AlphaFoldDB" id="A0A6A4T0E2"/>
<dbReference type="EMBL" id="VEVO01000008">
    <property type="protein sequence ID" value="KAF0038479.1"/>
    <property type="molecule type" value="Genomic_DNA"/>
</dbReference>
<proteinExistence type="predicted"/>
<sequence>MVKYSLGNGYKQFQKETTKFETEYVHFMSLSPEIQPNSLPMTPDTRGKFCMVEKMRQNTADFHIFHVFLFCLQALCWKTARSSSEFPVCCKLHVELRRGVGRTASLLNEIRHVSKHKRVHGIHPAFVEARANGQTRHACKQKSCETCDFCLILFTRLRFSQSFLPL</sequence>
<evidence type="ECO:0000313" key="1">
    <source>
        <dbReference type="EMBL" id="KAF0038479.1"/>
    </source>
</evidence>
<comment type="caution">
    <text evidence="1">The sequence shown here is derived from an EMBL/GenBank/DDBJ whole genome shotgun (WGS) entry which is preliminary data.</text>
</comment>
<gene>
    <name evidence="1" type="ORF">F2P81_008963</name>
</gene>
<protein>
    <submittedName>
        <fullName evidence="1">Uncharacterized protein</fullName>
    </submittedName>
</protein>
<dbReference type="Proteomes" id="UP000438429">
    <property type="component" value="Unassembled WGS sequence"/>
</dbReference>
<evidence type="ECO:0000313" key="2">
    <source>
        <dbReference type="Proteomes" id="UP000438429"/>
    </source>
</evidence>